<dbReference type="PANTHER" id="PTHR32322">
    <property type="entry name" value="INNER MEMBRANE TRANSPORTER"/>
    <property type="match status" value="1"/>
</dbReference>
<reference evidence="8 9" key="1">
    <citation type="submission" date="2006-02" db="EMBL/GenBank/DDBJ databases">
        <authorList>
            <person name="Moran M.A."/>
            <person name="Kjelleberg S."/>
            <person name="Egan S."/>
            <person name="Saunders N."/>
            <person name="Thomas T."/>
            <person name="Ferriera S."/>
            <person name="Johnson J."/>
            <person name="Kravitz S."/>
            <person name="Halpern A."/>
            <person name="Remington K."/>
            <person name="Beeson K."/>
            <person name="Tran B."/>
            <person name="Rogers Y.-H."/>
            <person name="Friedman R."/>
            <person name="Venter J.C."/>
        </authorList>
    </citation>
    <scope>NUCLEOTIDE SEQUENCE [LARGE SCALE GENOMIC DNA]</scope>
    <source>
        <strain evidence="8 9">D2</strain>
    </source>
</reference>
<keyword evidence="9" id="KW-1185">Reference proteome</keyword>
<feature type="transmembrane region" description="Helical" evidence="6">
    <location>
        <begin position="161"/>
        <end position="179"/>
    </location>
</feature>
<feature type="transmembrane region" description="Helical" evidence="6">
    <location>
        <begin position="223"/>
        <end position="246"/>
    </location>
</feature>
<dbReference type="AlphaFoldDB" id="A4CA73"/>
<feature type="transmembrane region" description="Helical" evidence="6">
    <location>
        <begin position="105"/>
        <end position="122"/>
    </location>
</feature>
<evidence type="ECO:0000313" key="8">
    <source>
        <dbReference type="EMBL" id="EAR28281.1"/>
    </source>
</evidence>
<accession>A4CA73</accession>
<comment type="similarity">
    <text evidence="2">Belongs to the EamA transporter family.</text>
</comment>
<feature type="transmembrane region" description="Helical" evidence="6">
    <location>
        <begin position="283"/>
        <end position="301"/>
    </location>
</feature>
<comment type="subcellular location">
    <subcellularLocation>
        <location evidence="1">Membrane</location>
        <topology evidence="1">Multi-pass membrane protein</topology>
    </subcellularLocation>
</comment>
<feature type="domain" description="EamA" evidence="7">
    <location>
        <begin position="13"/>
        <end position="146"/>
    </location>
</feature>
<dbReference type="InterPro" id="IPR037185">
    <property type="entry name" value="EmrE-like"/>
</dbReference>
<dbReference type="PROSITE" id="PS51257">
    <property type="entry name" value="PROKAR_LIPOPROTEIN"/>
    <property type="match status" value="1"/>
</dbReference>
<feature type="transmembrane region" description="Helical" evidence="6">
    <location>
        <begin position="73"/>
        <end position="93"/>
    </location>
</feature>
<dbReference type="eggNOG" id="COG0697">
    <property type="taxonomic scope" value="Bacteria"/>
</dbReference>
<dbReference type="Pfam" id="PF00892">
    <property type="entry name" value="EamA"/>
    <property type="match status" value="2"/>
</dbReference>
<keyword evidence="5 6" id="KW-0472">Membrane</keyword>
<evidence type="ECO:0000256" key="4">
    <source>
        <dbReference type="ARBA" id="ARBA00022989"/>
    </source>
</evidence>
<keyword evidence="3 6" id="KW-0812">Transmembrane</keyword>
<comment type="caution">
    <text evidence="8">The sequence shown here is derived from an EMBL/GenBank/DDBJ whole genome shotgun (WGS) entry which is preliminary data.</text>
</comment>
<dbReference type="EMBL" id="AAOH01000004">
    <property type="protein sequence ID" value="EAR28281.1"/>
    <property type="molecule type" value="Genomic_DNA"/>
</dbReference>
<feature type="transmembrane region" description="Helical" evidence="6">
    <location>
        <begin position="191"/>
        <end position="211"/>
    </location>
</feature>
<evidence type="ECO:0000256" key="5">
    <source>
        <dbReference type="ARBA" id="ARBA00023136"/>
    </source>
</evidence>
<feature type="transmembrane region" description="Helical" evidence="6">
    <location>
        <begin position="131"/>
        <end position="149"/>
    </location>
</feature>
<proteinExistence type="inferred from homology"/>
<feature type="transmembrane region" description="Helical" evidence="6">
    <location>
        <begin position="39"/>
        <end position="61"/>
    </location>
</feature>
<dbReference type="InterPro" id="IPR050638">
    <property type="entry name" value="AA-Vitamin_Transporters"/>
</dbReference>
<dbReference type="Proteomes" id="UP000006201">
    <property type="component" value="Unassembled WGS sequence"/>
</dbReference>
<name>A4CA73_9GAMM</name>
<evidence type="ECO:0000256" key="3">
    <source>
        <dbReference type="ARBA" id="ARBA00022692"/>
    </source>
</evidence>
<feature type="transmembrane region" description="Helical" evidence="6">
    <location>
        <begin position="258"/>
        <end position="277"/>
    </location>
</feature>
<dbReference type="GO" id="GO:0016020">
    <property type="term" value="C:membrane"/>
    <property type="evidence" value="ECO:0007669"/>
    <property type="project" value="UniProtKB-SubCell"/>
</dbReference>
<evidence type="ECO:0000259" key="7">
    <source>
        <dbReference type="Pfam" id="PF00892"/>
    </source>
</evidence>
<feature type="domain" description="EamA" evidence="7">
    <location>
        <begin position="162"/>
        <end position="297"/>
    </location>
</feature>
<gene>
    <name evidence="8" type="ORF">PTD2_20737</name>
</gene>
<dbReference type="PANTHER" id="PTHR32322:SF2">
    <property type="entry name" value="EAMA DOMAIN-CONTAINING PROTEIN"/>
    <property type="match status" value="1"/>
</dbReference>
<dbReference type="SUPFAM" id="SSF103481">
    <property type="entry name" value="Multidrug resistance efflux transporter EmrE"/>
    <property type="match status" value="2"/>
</dbReference>
<keyword evidence="4 6" id="KW-1133">Transmembrane helix</keyword>
<evidence type="ECO:0000256" key="1">
    <source>
        <dbReference type="ARBA" id="ARBA00004141"/>
    </source>
</evidence>
<dbReference type="InterPro" id="IPR000620">
    <property type="entry name" value="EamA_dom"/>
</dbReference>
<dbReference type="HOGENOM" id="CLU_033863_4_4_6"/>
<evidence type="ECO:0000313" key="9">
    <source>
        <dbReference type="Proteomes" id="UP000006201"/>
    </source>
</evidence>
<evidence type="ECO:0000256" key="6">
    <source>
        <dbReference type="SAM" id="Phobius"/>
    </source>
</evidence>
<evidence type="ECO:0000256" key="2">
    <source>
        <dbReference type="ARBA" id="ARBA00007362"/>
    </source>
</evidence>
<sequence>MEKDMNRSASTNAVLLLLLCTFFWGACFPVGKHALGEVHALTLVIWRFAIAAVCLFIYAKWKNMPMPSLTAKQWAWAIGVSIIGVGGLNLGLFTGLAHTDASNGALIMALSPLATSLIGSLLQRKLPTRSAVFSLVVCLSGVLLVLTNGELKRLLGFEFNHGDQMIFMGMLCWSLYTYLTQGVSRWMPMIPYTLVGMLSGLGVISLVTAFSAEVHPLQESLAISGYVLGDLLFIGVFGTVGGYLLWISGVKQLGAANASLFFNFVPVFAALTAFAYGQTVTSLQLLGVAIVIAGLLLPRIVKWQQQRFSRQEASLAN</sequence>
<protein>
    <submittedName>
        <fullName evidence="8">Predicted permease, DMT superfamily protein</fullName>
    </submittedName>
</protein>
<organism evidence="8 9">
    <name type="scientific">Pseudoalteromonas tunicata D2</name>
    <dbReference type="NCBI Taxonomy" id="87626"/>
    <lineage>
        <taxon>Bacteria</taxon>
        <taxon>Pseudomonadati</taxon>
        <taxon>Pseudomonadota</taxon>
        <taxon>Gammaproteobacteria</taxon>
        <taxon>Alteromonadales</taxon>
        <taxon>Pseudoalteromonadaceae</taxon>
        <taxon>Pseudoalteromonas</taxon>
    </lineage>
</organism>